<evidence type="ECO:0000313" key="1">
    <source>
        <dbReference type="EMBL" id="KAE8405953.1"/>
    </source>
</evidence>
<dbReference type="EMBL" id="ML736756">
    <property type="protein sequence ID" value="KAE8405953.1"/>
    <property type="molecule type" value="Genomic_DNA"/>
</dbReference>
<gene>
    <name evidence="1" type="ORF">BDV37DRAFT_281202</name>
</gene>
<keyword evidence="2" id="KW-1185">Reference proteome</keyword>
<evidence type="ECO:0000313" key="2">
    <source>
        <dbReference type="Proteomes" id="UP000325579"/>
    </source>
</evidence>
<dbReference type="OrthoDB" id="4499271at2759"/>
<dbReference type="RefSeq" id="XP_031943272.1">
    <property type="nucleotide sequence ID" value="XM_032086770.1"/>
</dbReference>
<name>A0A5N7DIX4_9EURO</name>
<dbReference type="AlphaFoldDB" id="A0A5N7DIX4"/>
<reference evidence="1 2" key="1">
    <citation type="submission" date="2019-04" db="EMBL/GenBank/DDBJ databases">
        <authorList>
            <consortium name="DOE Joint Genome Institute"/>
            <person name="Mondo S."/>
            <person name="Kjaerbolling I."/>
            <person name="Vesth T."/>
            <person name="Frisvad J.C."/>
            <person name="Nybo J.L."/>
            <person name="Theobald S."/>
            <person name="Kildgaard S."/>
            <person name="Isbrandt T."/>
            <person name="Kuo A."/>
            <person name="Sato A."/>
            <person name="Lyhne E.K."/>
            <person name="Kogle M.E."/>
            <person name="Wiebenga A."/>
            <person name="Kun R.S."/>
            <person name="Lubbers R.J."/>
            <person name="Makela M.R."/>
            <person name="Barry K."/>
            <person name="Chovatia M."/>
            <person name="Clum A."/>
            <person name="Daum C."/>
            <person name="Haridas S."/>
            <person name="He G."/>
            <person name="LaButti K."/>
            <person name="Lipzen A."/>
            <person name="Riley R."/>
            <person name="Salamov A."/>
            <person name="Simmons B.A."/>
            <person name="Magnuson J.K."/>
            <person name="Henrissat B."/>
            <person name="Mortensen U.H."/>
            <person name="Larsen T.O."/>
            <person name="Devries R.P."/>
            <person name="Grigoriev I.V."/>
            <person name="Machida M."/>
            <person name="Baker S.E."/>
            <person name="Andersen M.R."/>
            <person name="Cantor M.N."/>
            <person name="Hua S.X."/>
        </authorList>
    </citation>
    <scope>NUCLEOTIDE SEQUENCE [LARGE SCALE GENOMIC DNA]</scope>
    <source>
        <strain evidence="1 2">CBS 119388</strain>
    </source>
</reference>
<proteinExistence type="predicted"/>
<organism evidence="1 2">
    <name type="scientific">Aspergillus pseudonomiae</name>
    <dbReference type="NCBI Taxonomy" id="1506151"/>
    <lineage>
        <taxon>Eukaryota</taxon>
        <taxon>Fungi</taxon>
        <taxon>Dikarya</taxon>
        <taxon>Ascomycota</taxon>
        <taxon>Pezizomycotina</taxon>
        <taxon>Eurotiomycetes</taxon>
        <taxon>Eurotiomycetidae</taxon>
        <taxon>Eurotiales</taxon>
        <taxon>Aspergillaceae</taxon>
        <taxon>Aspergillus</taxon>
        <taxon>Aspergillus subgen. Circumdati</taxon>
    </lineage>
</organism>
<protein>
    <submittedName>
        <fullName evidence="1">Uncharacterized protein</fullName>
    </submittedName>
</protein>
<dbReference type="Proteomes" id="UP000325579">
    <property type="component" value="Unassembled WGS sequence"/>
</dbReference>
<accession>A0A5N7DIX4</accession>
<dbReference type="GeneID" id="43671461"/>
<sequence>MQAPKVSKMEPRVAKNWVDKRDYSSDSYIADGLASRGIPSYVSHATILSCHYLAPLSPNSEIVIRDKDLQAAFRALRDDRFLDCRTKRACEEEFSKGSGPKPDVHLHYRGGIGRVDLYKHSTHFRFLREPVLGELESRDRNYMLLSDTRVPLLDRPNFQFAPLIETLPQFKDSLGPQCGRRVRFYGVKAPLLVRAISSCGYQFYQAVKSIYKLDKAIDNAKDNGIKRSYESKRADCIKDAWLWFVYLNAIVWLYRHNQDDPRRGHTLSWNQIMKEVDQELVPWLNNWKALYLVTDNRDKESHRAKFEKCIEDVTRALRPKRRK</sequence>